<dbReference type="NCBIfam" id="NF033788">
    <property type="entry name" value="HTH_metalloreg"/>
    <property type="match status" value="1"/>
</dbReference>
<evidence type="ECO:0000313" key="5">
    <source>
        <dbReference type="EMBL" id="SFS89675.1"/>
    </source>
</evidence>
<evidence type="ECO:0000313" key="6">
    <source>
        <dbReference type="Proteomes" id="UP000198873"/>
    </source>
</evidence>
<evidence type="ECO:0000256" key="1">
    <source>
        <dbReference type="ARBA" id="ARBA00023015"/>
    </source>
</evidence>
<dbReference type="Pfam" id="PF19361">
    <property type="entry name" value="DUF5937"/>
    <property type="match status" value="1"/>
</dbReference>
<proteinExistence type="predicted"/>
<organism evidence="5 6">
    <name type="scientific">Streptomyces harbinensis</name>
    <dbReference type="NCBI Taxonomy" id="1176198"/>
    <lineage>
        <taxon>Bacteria</taxon>
        <taxon>Bacillati</taxon>
        <taxon>Actinomycetota</taxon>
        <taxon>Actinomycetes</taxon>
        <taxon>Kitasatosporales</taxon>
        <taxon>Streptomycetaceae</taxon>
        <taxon>Streptomyces</taxon>
    </lineage>
</organism>
<feature type="domain" description="HTH arsR-type" evidence="4">
    <location>
        <begin position="277"/>
        <end position="369"/>
    </location>
</feature>
<protein>
    <submittedName>
        <fullName evidence="5">DNA-binding transcriptional regulator, ArsR family</fullName>
    </submittedName>
</protein>
<accession>A0A1I6TKG7</accession>
<evidence type="ECO:0000256" key="3">
    <source>
        <dbReference type="ARBA" id="ARBA00023163"/>
    </source>
</evidence>
<name>A0A1I6TKG7_9ACTN</name>
<dbReference type="STRING" id="1176198.SAMN05444716_104725"/>
<dbReference type="GO" id="GO:0003677">
    <property type="term" value="F:DNA binding"/>
    <property type="evidence" value="ECO:0007669"/>
    <property type="project" value="UniProtKB-KW"/>
</dbReference>
<sequence>MAVVIDIAGLPTDHIVFGPSPLAELGAALHVLSEPGHHPARAEWAASVHCALPADLADRLCEADFLWRSTRSDILLPAVPGRTFEEDLDAVDGMSHERYVDAALEISCAALRYGPAGAGSPLTDPVDRDRALDRAAARGPRQRAFVERLLADPVPVRAWIRRLLEDCHEEFFARAWEEVRPRLAADARHKTELLKRKGLPDAMAAVSSAVSVDGTAGRLVIDKMYEGRTTALDREAGLGIAFVPTAFAWPHLLALHARGWRPVIQYPMADPQQSRYPAPASGELLARRLSALAHPTRLRMCRTLAFAPHTTGELASSLSMTAPEVSRHLAVMRKAGLLSTRRHGRYVQHSLDLSVVARLGSEFLETVLR</sequence>
<reference evidence="6" key="1">
    <citation type="submission" date="2016-10" db="EMBL/GenBank/DDBJ databases">
        <authorList>
            <person name="Varghese N."/>
            <person name="Submissions S."/>
        </authorList>
    </citation>
    <scope>NUCLEOTIDE SEQUENCE [LARGE SCALE GENOMIC DNA]</scope>
    <source>
        <strain evidence="6">CGMCC 4.7047</strain>
    </source>
</reference>
<dbReference type="Pfam" id="PF12840">
    <property type="entry name" value="HTH_20"/>
    <property type="match status" value="1"/>
</dbReference>
<dbReference type="InterPro" id="IPR001845">
    <property type="entry name" value="HTH_ArsR_DNA-bd_dom"/>
</dbReference>
<dbReference type="GO" id="GO:0003700">
    <property type="term" value="F:DNA-binding transcription factor activity"/>
    <property type="evidence" value="ECO:0007669"/>
    <property type="project" value="InterPro"/>
</dbReference>
<dbReference type="PANTHER" id="PTHR33154:SF33">
    <property type="entry name" value="TRANSCRIPTIONAL REPRESSOR SDPR"/>
    <property type="match status" value="1"/>
</dbReference>
<dbReference type="InterPro" id="IPR011991">
    <property type="entry name" value="ArsR-like_HTH"/>
</dbReference>
<dbReference type="CDD" id="cd00090">
    <property type="entry name" value="HTH_ARSR"/>
    <property type="match status" value="1"/>
</dbReference>
<dbReference type="InterPro" id="IPR045981">
    <property type="entry name" value="DUF5937"/>
</dbReference>
<evidence type="ECO:0000259" key="4">
    <source>
        <dbReference type="PROSITE" id="PS50987"/>
    </source>
</evidence>
<dbReference type="InterPro" id="IPR051081">
    <property type="entry name" value="HTH_MetalResp_TranReg"/>
</dbReference>
<dbReference type="EMBL" id="FPAB01000004">
    <property type="protein sequence ID" value="SFS89675.1"/>
    <property type="molecule type" value="Genomic_DNA"/>
</dbReference>
<dbReference type="InterPro" id="IPR036390">
    <property type="entry name" value="WH_DNA-bd_sf"/>
</dbReference>
<dbReference type="RefSeq" id="WP_019436113.1">
    <property type="nucleotide sequence ID" value="NZ_CP054938.1"/>
</dbReference>
<keyword evidence="3" id="KW-0804">Transcription</keyword>
<dbReference type="PANTHER" id="PTHR33154">
    <property type="entry name" value="TRANSCRIPTIONAL REGULATOR, ARSR FAMILY"/>
    <property type="match status" value="1"/>
</dbReference>
<keyword evidence="6" id="KW-1185">Reference proteome</keyword>
<keyword evidence="1" id="KW-0805">Transcription regulation</keyword>
<dbReference type="SMART" id="SM00418">
    <property type="entry name" value="HTH_ARSR"/>
    <property type="match status" value="1"/>
</dbReference>
<dbReference type="InterPro" id="IPR036388">
    <property type="entry name" value="WH-like_DNA-bd_sf"/>
</dbReference>
<gene>
    <name evidence="5" type="ORF">SAMN05444716_104725</name>
</gene>
<dbReference type="Proteomes" id="UP000198873">
    <property type="component" value="Unassembled WGS sequence"/>
</dbReference>
<dbReference type="PRINTS" id="PR00778">
    <property type="entry name" value="HTHARSR"/>
</dbReference>
<evidence type="ECO:0000256" key="2">
    <source>
        <dbReference type="ARBA" id="ARBA00023125"/>
    </source>
</evidence>
<dbReference type="Gene3D" id="1.10.10.10">
    <property type="entry name" value="Winged helix-like DNA-binding domain superfamily/Winged helix DNA-binding domain"/>
    <property type="match status" value="1"/>
</dbReference>
<dbReference type="PROSITE" id="PS50987">
    <property type="entry name" value="HTH_ARSR_2"/>
    <property type="match status" value="1"/>
</dbReference>
<dbReference type="SUPFAM" id="SSF46785">
    <property type="entry name" value="Winged helix' DNA-binding domain"/>
    <property type="match status" value="1"/>
</dbReference>
<dbReference type="AlphaFoldDB" id="A0A1I6TKG7"/>
<keyword evidence="2 5" id="KW-0238">DNA-binding</keyword>